<dbReference type="InterPro" id="IPR019826">
    <property type="entry name" value="Carboxylesterase_B_AS"/>
</dbReference>
<accession>A0A8H4IP40</accession>
<keyword evidence="2 3" id="KW-0378">Hydrolase</keyword>
<evidence type="ECO:0000256" key="2">
    <source>
        <dbReference type="ARBA" id="ARBA00022801"/>
    </source>
</evidence>
<proteinExistence type="inferred from homology"/>
<organism evidence="5 6">
    <name type="scientific">Botryosphaeria dothidea</name>
    <dbReference type="NCBI Taxonomy" id="55169"/>
    <lineage>
        <taxon>Eukaryota</taxon>
        <taxon>Fungi</taxon>
        <taxon>Dikarya</taxon>
        <taxon>Ascomycota</taxon>
        <taxon>Pezizomycotina</taxon>
        <taxon>Dothideomycetes</taxon>
        <taxon>Dothideomycetes incertae sedis</taxon>
        <taxon>Botryosphaeriales</taxon>
        <taxon>Botryosphaeriaceae</taxon>
        <taxon>Botryosphaeria</taxon>
    </lineage>
</organism>
<feature type="chain" id="PRO_5034955494" description="Carboxylic ester hydrolase" evidence="3">
    <location>
        <begin position="23"/>
        <end position="684"/>
    </location>
</feature>
<dbReference type="Pfam" id="PF00135">
    <property type="entry name" value="COesterase"/>
    <property type="match status" value="1"/>
</dbReference>
<evidence type="ECO:0000313" key="6">
    <source>
        <dbReference type="Proteomes" id="UP000572817"/>
    </source>
</evidence>
<keyword evidence="3" id="KW-0732">Signal</keyword>
<comment type="similarity">
    <text evidence="1 3">Belongs to the type-B carboxylesterase/lipase family.</text>
</comment>
<evidence type="ECO:0000313" key="5">
    <source>
        <dbReference type="EMBL" id="KAF4302688.1"/>
    </source>
</evidence>
<dbReference type="OrthoDB" id="408631at2759"/>
<dbReference type="PANTHER" id="PTHR43142">
    <property type="entry name" value="CARBOXYLIC ESTER HYDROLASE"/>
    <property type="match status" value="1"/>
</dbReference>
<dbReference type="InterPro" id="IPR002018">
    <property type="entry name" value="CarbesteraseB"/>
</dbReference>
<dbReference type="InterPro" id="IPR029058">
    <property type="entry name" value="AB_hydrolase_fold"/>
</dbReference>
<dbReference type="Gene3D" id="3.40.50.1820">
    <property type="entry name" value="alpha/beta hydrolase"/>
    <property type="match status" value="1"/>
</dbReference>
<evidence type="ECO:0000256" key="1">
    <source>
        <dbReference type="ARBA" id="ARBA00005964"/>
    </source>
</evidence>
<sequence length="684" mass="73695">MRFLDRLVPGVSALSLLPAARATPCPSSIGSDLTILVYNDLYGNLSTHDAAAIVLSTPQTLEEARSNCAAFGEQLWAPLANSSKGVSALSLGYLGHAPLYWIDETAGQTGQAINQVGLISAADRHAKLPALCTQSAQLSTISDANTSRRWQTSVKTGGQQVTGYRDKLSFRFEGLRYALRPERFTYSSLYEGFGNVSALSPGAQCVQSGCNSSTCSEDCLFLNVWSPYLPKDSSSTPKQKLKPVMFWIHGGAFTGGTGNDPTFDGGNLASRGDIVVVAINYRLSTLGFLALDDGELNGNYGLADQIIALDWVQAHIKDFGGDPERVTIFGQSAGAASVRALLASPKAIGKYHAAIPQSNLAGSSYATTYSQYYTIEQEVAVAANPILNETGCADASDRVQCLRDYDAFELVGLTDVARYLVVDGTYLTTTSLTLTSAGPAASVPLLIGVMRDDAAAFISFPSANQSLPSFLTAAGLPSTPNVTSLFPIPYDLTPTNTSLAVFNASARLATDAELRCLDYATAFSGVKNAVFPRAWFYEFDRSYQTPGYSPNYPTCEAPKTPTHPNGDPRLEYFKCHSGELYYVFGNIVRNGLPLRDDGDVPFAQVVLDAWAAFARNLDPNPDKAYLLARGYGDALRAAERSGVWREVDAEEPTYRGLNWPVSVETGFRDQAQCEGLGFPFDYYE</sequence>
<evidence type="ECO:0000259" key="4">
    <source>
        <dbReference type="Pfam" id="PF00135"/>
    </source>
</evidence>
<dbReference type="Proteomes" id="UP000572817">
    <property type="component" value="Unassembled WGS sequence"/>
</dbReference>
<reference evidence="5" key="1">
    <citation type="submission" date="2020-04" db="EMBL/GenBank/DDBJ databases">
        <title>Genome Assembly and Annotation of Botryosphaeria dothidea sdau 11-99, a Latent Pathogen of Apple Fruit Ring Rot in China.</title>
        <authorList>
            <person name="Yu C."/>
            <person name="Diao Y."/>
            <person name="Lu Q."/>
            <person name="Zhao J."/>
            <person name="Cui S."/>
            <person name="Peng C."/>
            <person name="He B."/>
            <person name="Liu H."/>
        </authorList>
    </citation>
    <scope>NUCLEOTIDE SEQUENCE [LARGE SCALE GENOMIC DNA]</scope>
    <source>
        <strain evidence="5">Sdau11-99</strain>
    </source>
</reference>
<feature type="signal peptide" evidence="3">
    <location>
        <begin position="1"/>
        <end position="22"/>
    </location>
</feature>
<dbReference type="EC" id="3.1.1.-" evidence="3"/>
<feature type="domain" description="Carboxylesterase type B" evidence="4">
    <location>
        <begin position="165"/>
        <end position="667"/>
    </location>
</feature>
<dbReference type="InterPro" id="IPR019819">
    <property type="entry name" value="Carboxylesterase_B_CS"/>
</dbReference>
<dbReference type="GO" id="GO:0016787">
    <property type="term" value="F:hydrolase activity"/>
    <property type="evidence" value="ECO:0007669"/>
    <property type="project" value="UniProtKB-KW"/>
</dbReference>
<dbReference type="PROSITE" id="PS00941">
    <property type="entry name" value="CARBOXYLESTERASE_B_2"/>
    <property type="match status" value="1"/>
</dbReference>
<dbReference type="AlphaFoldDB" id="A0A8H4IP40"/>
<dbReference type="PANTHER" id="PTHR43142:SF3">
    <property type="entry name" value="PUTATIVE (AFU_ORTHOLOGUE AFUA_3G09070)-RELATED"/>
    <property type="match status" value="1"/>
</dbReference>
<protein>
    <recommendedName>
        <fullName evidence="3">Carboxylic ester hydrolase</fullName>
        <ecNumber evidence="3">3.1.1.-</ecNumber>
    </recommendedName>
</protein>
<keyword evidence="6" id="KW-1185">Reference proteome</keyword>
<dbReference type="EMBL" id="WWBZ02000062">
    <property type="protein sequence ID" value="KAF4302688.1"/>
    <property type="molecule type" value="Genomic_DNA"/>
</dbReference>
<gene>
    <name evidence="5" type="ORF">GTA08_BOTSDO08709</name>
</gene>
<name>A0A8H4IP40_9PEZI</name>
<dbReference type="PROSITE" id="PS00122">
    <property type="entry name" value="CARBOXYLESTERASE_B_1"/>
    <property type="match status" value="1"/>
</dbReference>
<evidence type="ECO:0000256" key="3">
    <source>
        <dbReference type="RuleBase" id="RU361235"/>
    </source>
</evidence>
<comment type="caution">
    <text evidence="5">The sequence shown here is derived from an EMBL/GenBank/DDBJ whole genome shotgun (WGS) entry which is preliminary data.</text>
</comment>
<dbReference type="SUPFAM" id="SSF53474">
    <property type="entry name" value="alpha/beta-Hydrolases"/>
    <property type="match status" value="1"/>
</dbReference>